<evidence type="ECO:0000256" key="2">
    <source>
        <dbReference type="SAM" id="SignalP"/>
    </source>
</evidence>
<keyword evidence="2" id="KW-0732">Signal</keyword>
<accession>A0AAD6X2W5</accession>
<organism evidence="3 4">
    <name type="scientific">Mycena alexandri</name>
    <dbReference type="NCBI Taxonomy" id="1745969"/>
    <lineage>
        <taxon>Eukaryota</taxon>
        <taxon>Fungi</taxon>
        <taxon>Dikarya</taxon>
        <taxon>Basidiomycota</taxon>
        <taxon>Agaricomycotina</taxon>
        <taxon>Agaricomycetes</taxon>
        <taxon>Agaricomycetidae</taxon>
        <taxon>Agaricales</taxon>
        <taxon>Marasmiineae</taxon>
        <taxon>Mycenaceae</taxon>
        <taxon>Mycena</taxon>
    </lineage>
</organism>
<protein>
    <submittedName>
        <fullName evidence="3">Uncharacterized protein</fullName>
    </submittedName>
</protein>
<dbReference type="AlphaFoldDB" id="A0AAD6X2W5"/>
<reference evidence="3" key="1">
    <citation type="submission" date="2023-03" db="EMBL/GenBank/DDBJ databases">
        <title>Massive genome expansion in bonnet fungi (Mycena s.s.) driven by repeated elements and novel gene families across ecological guilds.</title>
        <authorList>
            <consortium name="Lawrence Berkeley National Laboratory"/>
            <person name="Harder C.B."/>
            <person name="Miyauchi S."/>
            <person name="Viragh M."/>
            <person name="Kuo A."/>
            <person name="Thoen E."/>
            <person name="Andreopoulos B."/>
            <person name="Lu D."/>
            <person name="Skrede I."/>
            <person name="Drula E."/>
            <person name="Henrissat B."/>
            <person name="Morin E."/>
            <person name="Kohler A."/>
            <person name="Barry K."/>
            <person name="LaButti K."/>
            <person name="Morin E."/>
            <person name="Salamov A."/>
            <person name="Lipzen A."/>
            <person name="Mereny Z."/>
            <person name="Hegedus B."/>
            <person name="Baldrian P."/>
            <person name="Stursova M."/>
            <person name="Weitz H."/>
            <person name="Taylor A."/>
            <person name="Grigoriev I.V."/>
            <person name="Nagy L.G."/>
            <person name="Martin F."/>
            <person name="Kauserud H."/>
        </authorList>
    </citation>
    <scope>NUCLEOTIDE SEQUENCE</scope>
    <source>
        <strain evidence="3">CBHHK200</strain>
    </source>
</reference>
<feature type="region of interest" description="Disordered" evidence="1">
    <location>
        <begin position="349"/>
        <end position="381"/>
    </location>
</feature>
<proteinExistence type="predicted"/>
<dbReference type="EMBL" id="JARJCM010000040">
    <property type="protein sequence ID" value="KAJ7036968.1"/>
    <property type="molecule type" value="Genomic_DNA"/>
</dbReference>
<sequence>MTHLFPHCLCSLLRPAWQWSLPVPFQHSPGARLRYRGWVEMSAAGSPLFIIVPGGRRLARQCHTDSTDLSPTVLALVLLLLPRTRSPTSYPLLYGRFQQMPNRRHTDPEYPDLYPADPRLWGEENSALITTLNEFHLIFEFLVPAPPDGVDIKEHIFYADLNATLTEFMNKHHLSFSGVPATAPTPPMPATVLNEWHALRLLHYPRTTVNPGNKPKAGFRRKLTAAVTPWYDFKIAALRTKTSWSAFPDFVNPNNVLYLIASKYGPVRGPVPPNFSLDATHLCLPLHLQHALRDFDDATIECHPDCSTVVTPAPAHPAAGATTSEQSLLLDIPLDADQEDEHLRLALANSLGETPGPSLMSSTPEAGPSRRPLPTPPLASI</sequence>
<comment type="caution">
    <text evidence="3">The sequence shown here is derived from an EMBL/GenBank/DDBJ whole genome shotgun (WGS) entry which is preliminary data.</text>
</comment>
<feature type="compositionally biased region" description="Pro residues" evidence="1">
    <location>
        <begin position="371"/>
        <end position="381"/>
    </location>
</feature>
<evidence type="ECO:0000313" key="3">
    <source>
        <dbReference type="EMBL" id="KAJ7036968.1"/>
    </source>
</evidence>
<evidence type="ECO:0000256" key="1">
    <source>
        <dbReference type="SAM" id="MobiDB-lite"/>
    </source>
</evidence>
<feature type="signal peptide" evidence="2">
    <location>
        <begin position="1"/>
        <end position="18"/>
    </location>
</feature>
<feature type="chain" id="PRO_5041940715" evidence="2">
    <location>
        <begin position="19"/>
        <end position="381"/>
    </location>
</feature>
<keyword evidence="4" id="KW-1185">Reference proteome</keyword>
<gene>
    <name evidence="3" type="ORF">C8F04DRAFT_1335475</name>
</gene>
<evidence type="ECO:0000313" key="4">
    <source>
        <dbReference type="Proteomes" id="UP001218188"/>
    </source>
</evidence>
<name>A0AAD6X2W5_9AGAR</name>
<dbReference type="Proteomes" id="UP001218188">
    <property type="component" value="Unassembled WGS sequence"/>
</dbReference>